<evidence type="ECO:0000259" key="19">
    <source>
        <dbReference type="PROSITE" id="PS51217"/>
    </source>
</evidence>
<evidence type="ECO:0000256" key="5">
    <source>
        <dbReference type="ARBA" id="ARBA00022801"/>
    </source>
</evidence>
<feature type="binding site" evidence="15">
    <location>
        <position position="1094"/>
    </location>
    <ligand>
        <name>Mg(2+)</name>
        <dbReference type="ChEBI" id="CHEBI:18420"/>
    </ligand>
</feature>
<feature type="region of interest" description="Nuclease activity, interacts with RecD and RecA" evidence="15">
    <location>
        <begin position="910"/>
        <end position="1186"/>
    </location>
</feature>
<comment type="domain">
    <text evidence="15">The N-terminal DNA-binding domain is a ssDNA-dependent ATPase and has ATP-dependent 3'-5' helicase function. This domain interacts with RecC.</text>
</comment>
<keyword evidence="3 15" id="KW-0547">Nucleotide-binding</keyword>
<dbReference type="SUPFAM" id="SSF52980">
    <property type="entry name" value="Restriction endonuclease-like"/>
    <property type="match status" value="1"/>
</dbReference>
<gene>
    <name evidence="15" type="primary">recB</name>
    <name evidence="20" type="ORF">C8E02_1274</name>
</gene>
<keyword evidence="7 15" id="KW-0269">Exonuclease</keyword>
<feature type="region of interest" description="DNA-binding and helicase activity, interacts with RecC" evidence="15">
    <location>
        <begin position="1"/>
        <end position="844"/>
    </location>
</feature>
<dbReference type="InterPro" id="IPR011335">
    <property type="entry name" value="Restrct_endonuc-II-like"/>
</dbReference>
<dbReference type="PROSITE" id="PS51198">
    <property type="entry name" value="UVRD_HELICASE_ATP_BIND"/>
    <property type="match status" value="1"/>
</dbReference>
<feature type="domain" description="UvrD-like helicase C-terminal" evidence="19">
    <location>
        <begin position="482"/>
        <end position="750"/>
    </location>
</feature>
<comment type="miscellaneous">
    <text evidence="15">In the RecBCD complex, RecB has a slow 3'-5' helicase, an exonuclease activity and loads RecA onto ssDNA, RecD has a fast 5'-3' helicase activity, while RecC stimulates the ATPase and processivity of the RecB helicase and contributes to recognition of the Chi site.</text>
</comment>
<dbReference type="GO" id="GO:0000287">
    <property type="term" value="F:magnesium ion binding"/>
    <property type="evidence" value="ECO:0007669"/>
    <property type="project" value="UniProtKB-UniRule"/>
</dbReference>
<dbReference type="GO" id="GO:0009338">
    <property type="term" value="C:exodeoxyribonuclease V complex"/>
    <property type="evidence" value="ECO:0007669"/>
    <property type="project" value="TreeGrafter"/>
</dbReference>
<evidence type="ECO:0000313" key="20">
    <source>
        <dbReference type="EMBL" id="RKQ59934.1"/>
    </source>
</evidence>
<feature type="active site" description="For nuclease activity" evidence="15">
    <location>
        <position position="1094"/>
    </location>
</feature>
<dbReference type="InterPro" id="IPR000212">
    <property type="entry name" value="DNA_helicase_UvrD/REP"/>
</dbReference>
<evidence type="ECO:0000256" key="8">
    <source>
        <dbReference type="ARBA" id="ARBA00022840"/>
    </source>
</evidence>
<sequence length="1186" mass="129476">MHPLDPLNCPLTGTNLIEASAGTGKTWTIAALYTRLLLEHDADGNPPPTLDKLLVVTYTKAATAELRDRLRRRLAELARVMDGEAEGDAFLTALAARLAAQDGTMARERLRTAINGFDAAAIYTIHGFCQRVLTDAAFDSGQTFAAELASDNLAELQQLADDFWRQHIVALPALSQVLAENGDTPEGWLAEIRPFLSKPYLRHPDIDSAALLDARAAVAAAWQPLQADAATIEEGCACLLAAEGLSRTSYKPEQSQRYVRLLQHLAADAGLPQLSSAQEKDLQRLTPAALAKGCNKGATPPEHALFGLVDTWLAAWAQYSAALAQQLAGLKLQLIAWINRHAVAQRRATRSRGFDDLLTDLAAALEDAEHGPRLAARIAADFSVALIDEFQDTDPLQYRIFRHAFVQQQRPVFMVGDPKQAIYSFRGADIFAYLAARNDAPPQRQYTLLTNRRSQPPLVAAVNALFDRPQPFLLDGIDYPPVDAAPAGGSVLELDDGDAAFNLLTFPASDSAKGVSKTEATPYAADACAHEIARLLALARCNQARLRRGDSVRPLAGGDIAVLVATHRQGDAVREALAARGVPSVALTQESVFASREAGELLALLRAWAEPASEGRLKALCATELFGFDAARLLALLEDETAWEAQLAANLDDHKAWQQRGFMAAWRAFFARQAVAVRLLPQPDGERRLTNLGHLAELIQQQSEHMAGIAPLLAWFEAQVASPPAAEEALLRLESDAELVKIVTIHTSKGLQYPLVFCPFLWDGALERRDTTFWRYRDGDESWLAPDDLVSAGARDAARSEILAEKLRLLYVALTRAEHRQYVVWGHVQKMHTAALSWLLHGRAAANLAQLEAGELLATQVADDVAALAARLPDAVRCREVDVALNALPPEAAPDFVPQLAGVHRSLYTPWRVSSFTGLTRHLHGGASPRSEAPDHDHGPLQQPDAAVAADRFSFPRGARAGTCLHEMFERADFTRPEAWPQVVQEALHKHGFDALWQDAALAMLHDTLHCEIAPGVRLAAVPNARRLVEMEFTLPADGLSLSRLQRILTNPAMGLAAPLREAAATLTFDRVQGYLKGFIDLAFIHGEALWLVDYKSNHLGDGFACYDDDALAASVAREHYYLQYLIYCVALRRYLAQRAPQLRLGGVRYLYLRGISGAGYGVWRDAPSDALLDALDGVFRATVPA</sequence>
<evidence type="ECO:0000256" key="2">
    <source>
        <dbReference type="ARBA" id="ARBA00022723"/>
    </source>
</evidence>
<organism evidence="20 21">
    <name type="scientific">Vogesella indigofera</name>
    <name type="common">Pseudomonas indigofera</name>
    <dbReference type="NCBI Taxonomy" id="45465"/>
    <lineage>
        <taxon>Bacteria</taxon>
        <taxon>Pseudomonadati</taxon>
        <taxon>Pseudomonadota</taxon>
        <taxon>Betaproteobacteria</taxon>
        <taxon>Neisseriales</taxon>
        <taxon>Chromobacteriaceae</taxon>
        <taxon>Vogesella</taxon>
    </lineage>
</organism>
<dbReference type="Gene3D" id="1.10.486.10">
    <property type="entry name" value="PCRA, domain 4"/>
    <property type="match status" value="1"/>
</dbReference>
<dbReference type="GO" id="GO:0003677">
    <property type="term" value="F:DNA binding"/>
    <property type="evidence" value="ECO:0007669"/>
    <property type="project" value="UniProtKB-UniRule"/>
</dbReference>
<feature type="domain" description="UvrD-like helicase ATP-binding" evidence="18">
    <location>
        <begin position="1"/>
        <end position="455"/>
    </location>
</feature>
<dbReference type="Proteomes" id="UP000279384">
    <property type="component" value="Unassembled WGS sequence"/>
</dbReference>
<dbReference type="Pfam" id="PF13361">
    <property type="entry name" value="UvrD_C"/>
    <property type="match status" value="1"/>
</dbReference>
<evidence type="ECO:0000313" key="21">
    <source>
        <dbReference type="Proteomes" id="UP000279384"/>
    </source>
</evidence>
<evidence type="ECO:0000259" key="18">
    <source>
        <dbReference type="PROSITE" id="PS51198"/>
    </source>
</evidence>
<dbReference type="AlphaFoldDB" id="A0A495BGX5"/>
<dbReference type="Gene3D" id="3.90.320.10">
    <property type="match status" value="1"/>
</dbReference>
<name>A0A495BGX5_VOGIN</name>
<dbReference type="InterPro" id="IPR011604">
    <property type="entry name" value="PDDEXK-like_dom_sf"/>
</dbReference>
<dbReference type="PROSITE" id="PS51217">
    <property type="entry name" value="UVRD_HELICASE_CTER"/>
    <property type="match status" value="1"/>
</dbReference>
<keyword evidence="5 15" id="KW-0378">Hydrolase</keyword>
<keyword evidence="12 15" id="KW-0413">Isomerase</keyword>
<comment type="similarity">
    <text evidence="15">Belongs to the helicase family. UvrD subfamily.</text>
</comment>
<evidence type="ECO:0000256" key="14">
    <source>
        <dbReference type="ARBA" id="ARBA00048988"/>
    </source>
</evidence>
<keyword evidence="11 15" id="KW-0234">DNA repair</keyword>
<dbReference type="HAMAP" id="MF_01485">
    <property type="entry name" value="RecB"/>
    <property type="match status" value="1"/>
</dbReference>
<comment type="domain">
    <text evidence="15">The C-terminal domain has nuclease activity and interacts with RecD. It interacts with RecA, facilitating its loading onto ssDNA.</text>
</comment>
<keyword evidence="2 15" id="KW-0479">Metal-binding</keyword>
<evidence type="ECO:0000256" key="1">
    <source>
        <dbReference type="ARBA" id="ARBA00022722"/>
    </source>
</evidence>
<dbReference type="InterPro" id="IPR014016">
    <property type="entry name" value="UvrD-like_ATP-bd"/>
</dbReference>
<evidence type="ECO:0000256" key="3">
    <source>
        <dbReference type="ARBA" id="ARBA00022741"/>
    </source>
</evidence>
<dbReference type="GO" id="GO:0005524">
    <property type="term" value="F:ATP binding"/>
    <property type="evidence" value="ECO:0007669"/>
    <property type="project" value="UniProtKB-UniRule"/>
</dbReference>
<dbReference type="EC" id="5.6.2.4" evidence="15"/>
<dbReference type="RefSeq" id="WP_120810119.1">
    <property type="nucleotide sequence ID" value="NZ_RBID01000013.1"/>
</dbReference>
<evidence type="ECO:0000256" key="15">
    <source>
        <dbReference type="HAMAP-Rule" id="MF_01485"/>
    </source>
</evidence>
<dbReference type="GO" id="GO:0016887">
    <property type="term" value="F:ATP hydrolysis activity"/>
    <property type="evidence" value="ECO:0007669"/>
    <property type="project" value="RHEA"/>
</dbReference>
<evidence type="ECO:0000256" key="6">
    <source>
        <dbReference type="ARBA" id="ARBA00022806"/>
    </source>
</evidence>
<keyword evidence="10 15" id="KW-0238">DNA-binding</keyword>
<dbReference type="Gene3D" id="3.40.50.300">
    <property type="entry name" value="P-loop containing nucleotide triphosphate hydrolases"/>
    <property type="match status" value="2"/>
</dbReference>
<evidence type="ECO:0000256" key="7">
    <source>
        <dbReference type="ARBA" id="ARBA00022839"/>
    </source>
</evidence>
<proteinExistence type="inferred from homology"/>
<dbReference type="SUPFAM" id="SSF52540">
    <property type="entry name" value="P-loop containing nucleoside triphosphate hydrolases"/>
    <property type="match status" value="1"/>
</dbReference>
<feature type="region of interest" description="Disordered" evidence="17">
    <location>
        <begin position="923"/>
        <end position="943"/>
    </location>
</feature>
<dbReference type="PANTHER" id="PTHR11070">
    <property type="entry name" value="UVRD / RECB / PCRA DNA HELICASE FAMILY MEMBER"/>
    <property type="match status" value="1"/>
</dbReference>
<comment type="subunit">
    <text evidence="15">Heterotrimer of RecB, RecC and RecD. All subunits contribute to DNA-binding. Interacts with RecA.</text>
</comment>
<keyword evidence="1 15" id="KW-0540">Nuclease</keyword>
<evidence type="ECO:0000256" key="10">
    <source>
        <dbReference type="ARBA" id="ARBA00023125"/>
    </source>
</evidence>
<evidence type="ECO:0000256" key="17">
    <source>
        <dbReference type="SAM" id="MobiDB-lite"/>
    </source>
</evidence>
<dbReference type="GO" id="GO:0005829">
    <property type="term" value="C:cytosol"/>
    <property type="evidence" value="ECO:0007669"/>
    <property type="project" value="TreeGrafter"/>
</dbReference>
<dbReference type="PANTHER" id="PTHR11070:SF23">
    <property type="entry name" value="RECBCD ENZYME SUBUNIT RECB"/>
    <property type="match status" value="1"/>
</dbReference>
<dbReference type="NCBIfam" id="TIGR00609">
    <property type="entry name" value="recB"/>
    <property type="match status" value="1"/>
</dbReference>
<evidence type="ECO:0000256" key="9">
    <source>
        <dbReference type="ARBA" id="ARBA00022842"/>
    </source>
</evidence>
<dbReference type="Pfam" id="PF00580">
    <property type="entry name" value="UvrD-helicase"/>
    <property type="match status" value="1"/>
</dbReference>
<dbReference type="GO" id="GO:0008854">
    <property type="term" value="F:exodeoxyribonuclease V activity"/>
    <property type="evidence" value="ECO:0007669"/>
    <property type="project" value="UniProtKB-EC"/>
</dbReference>
<comment type="cofactor">
    <cofactor evidence="15">
        <name>Mg(2+)</name>
        <dbReference type="ChEBI" id="CHEBI:18420"/>
    </cofactor>
    <text evidence="15">Binds 1 Mg(2+) ion per subunit.</text>
</comment>
<keyword evidence="8 15" id="KW-0067">ATP-binding</keyword>
<evidence type="ECO:0000256" key="16">
    <source>
        <dbReference type="PROSITE-ProRule" id="PRU00560"/>
    </source>
</evidence>
<reference evidence="20 21" key="1">
    <citation type="submission" date="2018-10" db="EMBL/GenBank/DDBJ databases">
        <title>Genomic Encyclopedia of Type Strains, Phase IV (KMG-IV): sequencing the most valuable type-strain genomes for metagenomic binning, comparative biology and taxonomic classification.</title>
        <authorList>
            <person name="Goeker M."/>
        </authorList>
    </citation>
    <scope>NUCLEOTIDE SEQUENCE [LARGE SCALE GENOMIC DNA]</scope>
    <source>
        <strain evidence="20 21">DSM 3303</strain>
    </source>
</reference>
<comment type="catalytic activity">
    <reaction evidence="15">
        <text>Exonucleolytic cleavage (in the presence of ATP) in either 5'- to 3'- or 3'- to 5'-direction to yield 5'-phosphooligonucleotides.</text>
        <dbReference type="EC" id="3.1.11.5"/>
    </reaction>
</comment>
<dbReference type="CDD" id="cd22352">
    <property type="entry name" value="RecB_C-like"/>
    <property type="match status" value="1"/>
</dbReference>
<comment type="catalytic activity">
    <reaction evidence="14 15">
        <text>ATP + H2O = ADP + phosphate + H(+)</text>
        <dbReference type="Rhea" id="RHEA:13065"/>
        <dbReference type="ChEBI" id="CHEBI:15377"/>
        <dbReference type="ChEBI" id="CHEBI:15378"/>
        <dbReference type="ChEBI" id="CHEBI:30616"/>
        <dbReference type="ChEBI" id="CHEBI:43474"/>
        <dbReference type="ChEBI" id="CHEBI:456216"/>
        <dbReference type="EC" id="5.6.2.4"/>
    </reaction>
</comment>
<dbReference type="InterPro" id="IPR027417">
    <property type="entry name" value="P-loop_NTPase"/>
</dbReference>
<dbReference type="InterPro" id="IPR004586">
    <property type="entry name" value="RecB"/>
</dbReference>
<evidence type="ECO:0000256" key="11">
    <source>
        <dbReference type="ARBA" id="ARBA00023204"/>
    </source>
</evidence>
<dbReference type="Gene3D" id="1.10.3170.10">
    <property type="entry name" value="Recbcd, chain B, domain 2"/>
    <property type="match status" value="1"/>
</dbReference>
<dbReference type="GO" id="GO:0043138">
    <property type="term" value="F:3'-5' DNA helicase activity"/>
    <property type="evidence" value="ECO:0007669"/>
    <property type="project" value="UniProtKB-UniRule"/>
</dbReference>
<comment type="function">
    <text evidence="15">A helicase/nuclease that prepares dsDNA breaks (DSB) for recombinational DNA repair. Binds to DSBs and unwinds DNA via a highly rapid and processive ATP-dependent bidirectional helicase activity. Unwinds dsDNA until it encounters a Chi (crossover hotspot instigator) sequence from the 3' direction. Cuts ssDNA a few nucleotides 3' to the Chi site. The properties and activities of the enzyme are changed at Chi. The Chi-altered holoenzyme produces a long 3'-ssDNA overhang and facilitates RecA-binding to the ssDNA for homologous DNA recombination and repair. Holoenzyme degrades any linearized DNA that is unable to undergo homologous recombination. In the holoenzyme this subunit contributes ATPase, 3'-5' helicase, exonuclease activity and loads RecA onto ssDNA.</text>
</comment>
<evidence type="ECO:0000256" key="13">
    <source>
        <dbReference type="ARBA" id="ARBA00034617"/>
    </source>
</evidence>
<dbReference type="InterPro" id="IPR014017">
    <property type="entry name" value="DNA_helicase_UvrD-like_C"/>
</dbReference>
<accession>A0A495BGX5</accession>
<dbReference type="GO" id="GO:0000724">
    <property type="term" value="P:double-strand break repair via homologous recombination"/>
    <property type="evidence" value="ECO:0007669"/>
    <property type="project" value="UniProtKB-UniRule"/>
</dbReference>
<dbReference type="EMBL" id="RBID01000013">
    <property type="protein sequence ID" value="RKQ59934.1"/>
    <property type="molecule type" value="Genomic_DNA"/>
</dbReference>
<keyword evidence="9 15" id="KW-0460">Magnesium</keyword>
<feature type="binding site" evidence="15">
    <location>
        <position position="966"/>
    </location>
    <ligand>
        <name>Mg(2+)</name>
        <dbReference type="ChEBI" id="CHEBI:18420"/>
    </ligand>
</feature>
<dbReference type="EC" id="3.1.11.5" evidence="15"/>
<protein>
    <recommendedName>
        <fullName evidence="15">RecBCD enzyme subunit RecB</fullName>
        <ecNumber evidence="15">3.1.11.5</ecNumber>
        <ecNumber evidence="15">5.6.2.4</ecNumber>
    </recommendedName>
    <alternativeName>
        <fullName evidence="15">DNA 3'-5' helicase subunit RecB</fullName>
    </alternativeName>
    <alternativeName>
        <fullName evidence="15">Exonuclease V subunit RecB</fullName>
        <shortName evidence="15">ExoV subunit RecB</shortName>
    </alternativeName>
    <alternativeName>
        <fullName evidence="15">Helicase/nuclease RecBCD subunit RecB</fullName>
    </alternativeName>
</protein>
<evidence type="ECO:0000256" key="12">
    <source>
        <dbReference type="ARBA" id="ARBA00023235"/>
    </source>
</evidence>
<keyword evidence="4 15" id="KW-0227">DNA damage</keyword>
<keyword evidence="6 15" id="KW-0347">Helicase</keyword>
<comment type="caution">
    <text evidence="20">The sequence shown here is derived from an EMBL/GenBank/DDBJ whole genome shotgun (WGS) entry which is preliminary data.</text>
</comment>
<evidence type="ECO:0000256" key="4">
    <source>
        <dbReference type="ARBA" id="ARBA00022763"/>
    </source>
</evidence>
<comment type="catalytic activity">
    <reaction evidence="13 15">
        <text>Couples ATP hydrolysis with the unwinding of duplex DNA by translocating in the 3'-5' direction.</text>
        <dbReference type="EC" id="5.6.2.4"/>
    </reaction>
</comment>
<feature type="binding site" evidence="15">
    <location>
        <position position="1081"/>
    </location>
    <ligand>
        <name>Mg(2+)</name>
        <dbReference type="ChEBI" id="CHEBI:18420"/>
    </ligand>
</feature>
<feature type="binding site" evidence="16">
    <location>
        <begin position="19"/>
        <end position="26"/>
    </location>
    <ligand>
        <name>ATP</name>
        <dbReference type="ChEBI" id="CHEBI:30616"/>
    </ligand>
</feature>